<dbReference type="Proteomes" id="UP001597034">
    <property type="component" value="Unassembled WGS sequence"/>
</dbReference>
<name>A0ABD6DCX6_9EURY</name>
<dbReference type="AlphaFoldDB" id="A0ABD6DCX6"/>
<reference evidence="1 2" key="1">
    <citation type="journal article" date="2019" name="Int. J. Syst. Evol. Microbiol.">
        <title>The Global Catalogue of Microorganisms (GCM) 10K type strain sequencing project: providing services to taxonomists for standard genome sequencing and annotation.</title>
        <authorList>
            <consortium name="The Broad Institute Genomics Platform"/>
            <consortium name="The Broad Institute Genome Sequencing Center for Infectious Disease"/>
            <person name="Wu L."/>
            <person name="Ma J."/>
        </authorList>
    </citation>
    <scope>NUCLEOTIDE SEQUENCE [LARGE SCALE GENOMIC DNA]</scope>
    <source>
        <strain evidence="1 2">CGMCC 1.10390</strain>
    </source>
</reference>
<organism evidence="1 2">
    <name type="scientific">Haloarchaeobius litoreus</name>
    <dbReference type="NCBI Taxonomy" id="755306"/>
    <lineage>
        <taxon>Archaea</taxon>
        <taxon>Methanobacteriati</taxon>
        <taxon>Methanobacteriota</taxon>
        <taxon>Stenosarchaea group</taxon>
        <taxon>Halobacteria</taxon>
        <taxon>Halobacteriales</taxon>
        <taxon>Halorubellaceae</taxon>
        <taxon>Haloarchaeobius</taxon>
    </lineage>
</organism>
<evidence type="ECO:0000313" key="2">
    <source>
        <dbReference type="Proteomes" id="UP001597034"/>
    </source>
</evidence>
<dbReference type="RefSeq" id="WP_390292698.1">
    <property type="nucleotide sequence ID" value="NZ_JANHJR010000002.1"/>
</dbReference>
<protein>
    <recommendedName>
        <fullName evidence="3">HTH marR-type domain-containing protein</fullName>
    </recommendedName>
</protein>
<evidence type="ECO:0000313" key="1">
    <source>
        <dbReference type="EMBL" id="MFD1644077.1"/>
    </source>
</evidence>
<keyword evidence="2" id="KW-1185">Reference proteome</keyword>
<sequence>MDTLTEKGLVEKHRRTNVSTVIKRDQRELEARRDRERQYVKLQLVPSDITTTAFVT</sequence>
<proteinExistence type="predicted"/>
<comment type="caution">
    <text evidence="1">The sequence shown here is derived from an EMBL/GenBank/DDBJ whole genome shotgun (WGS) entry which is preliminary data.</text>
</comment>
<dbReference type="EMBL" id="JBHUDO010000001">
    <property type="protein sequence ID" value="MFD1644077.1"/>
    <property type="molecule type" value="Genomic_DNA"/>
</dbReference>
<accession>A0ABD6DCX6</accession>
<gene>
    <name evidence="1" type="ORF">ACFSBL_00100</name>
</gene>
<evidence type="ECO:0008006" key="3">
    <source>
        <dbReference type="Google" id="ProtNLM"/>
    </source>
</evidence>